<dbReference type="Pfam" id="PF14329">
    <property type="entry name" value="DUF4386"/>
    <property type="match status" value="1"/>
</dbReference>
<protein>
    <recommendedName>
        <fullName evidence="4">DUF4386 domain-containing protein</fullName>
    </recommendedName>
</protein>
<organism evidence="2 3">
    <name type="scientific">Candidatus Falkowbacteria bacterium GW2011_GWE1_38_31</name>
    <dbReference type="NCBI Taxonomy" id="1618638"/>
    <lineage>
        <taxon>Bacteria</taxon>
        <taxon>Candidatus Falkowiibacteriota</taxon>
    </lineage>
</organism>
<proteinExistence type="predicted"/>
<evidence type="ECO:0000313" key="2">
    <source>
        <dbReference type="EMBL" id="KKQ69710.1"/>
    </source>
</evidence>
<feature type="transmembrane region" description="Helical" evidence="1">
    <location>
        <begin position="160"/>
        <end position="179"/>
    </location>
</feature>
<keyword evidence="1" id="KW-1133">Transmembrane helix</keyword>
<keyword evidence="1" id="KW-0812">Transmembrane</keyword>
<feature type="transmembrane region" description="Helical" evidence="1">
    <location>
        <begin position="88"/>
        <end position="109"/>
    </location>
</feature>
<dbReference type="Proteomes" id="UP000034022">
    <property type="component" value="Unassembled WGS sequence"/>
</dbReference>
<dbReference type="EMBL" id="LBUU01000010">
    <property type="protein sequence ID" value="KKQ69710.1"/>
    <property type="molecule type" value="Genomic_DNA"/>
</dbReference>
<feature type="transmembrane region" description="Helical" evidence="1">
    <location>
        <begin position="185"/>
        <end position="205"/>
    </location>
</feature>
<feature type="transmembrane region" description="Helical" evidence="1">
    <location>
        <begin position="129"/>
        <end position="148"/>
    </location>
</feature>
<feature type="transmembrane region" description="Helical" evidence="1">
    <location>
        <begin position="50"/>
        <end position="76"/>
    </location>
</feature>
<evidence type="ECO:0008006" key="4">
    <source>
        <dbReference type="Google" id="ProtNLM"/>
    </source>
</evidence>
<evidence type="ECO:0000256" key="1">
    <source>
        <dbReference type="SAM" id="Phobius"/>
    </source>
</evidence>
<dbReference type="AlphaFoldDB" id="A0A0G0K2P1"/>
<reference evidence="2 3" key="1">
    <citation type="journal article" date="2015" name="Nature">
        <title>rRNA introns, odd ribosomes, and small enigmatic genomes across a large radiation of phyla.</title>
        <authorList>
            <person name="Brown C.T."/>
            <person name="Hug L.A."/>
            <person name="Thomas B.C."/>
            <person name="Sharon I."/>
            <person name="Castelle C.J."/>
            <person name="Singh A."/>
            <person name="Wilkins M.J."/>
            <person name="Williams K.H."/>
            <person name="Banfield J.F."/>
        </authorList>
    </citation>
    <scope>NUCLEOTIDE SEQUENCE [LARGE SCALE GENOMIC DNA]</scope>
</reference>
<name>A0A0G0K2P1_9BACT</name>
<sequence>MTPKQALKILRILYPIWMVFGAFSLMYVPAKLITTDAGETARNIIANQLLFKFGIVGSLLTQLLFIFTVIMLYHFFKSVSKMCTLNMLVFSLVSVPIAMVSTLGLIAALKLAPSDESLMMLFLSLYKQGIIIASIFWGLWLLPLGNLARQSGYFPKFIGPLLMIAGAGYFFGSFAQLLLSSPEKIMPLFDFLTLGEIVFIFWLLIKGAKLPAENEIINK</sequence>
<evidence type="ECO:0000313" key="3">
    <source>
        <dbReference type="Proteomes" id="UP000034022"/>
    </source>
</evidence>
<gene>
    <name evidence="2" type="ORF">US91_C0010G0006</name>
</gene>
<keyword evidence="1" id="KW-0472">Membrane</keyword>
<accession>A0A0G0K2P1</accession>
<comment type="caution">
    <text evidence="2">The sequence shown here is derived from an EMBL/GenBank/DDBJ whole genome shotgun (WGS) entry which is preliminary data.</text>
</comment>
<feature type="transmembrane region" description="Helical" evidence="1">
    <location>
        <begin position="12"/>
        <end position="30"/>
    </location>
</feature>
<dbReference type="InterPro" id="IPR025495">
    <property type="entry name" value="DUF4386"/>
</dbReference>